<dbReference type="HAMAP" id="MF_00168">
    <property type="entry name" value="Q_tRNA_Tgt"/>
    <property type="match status" value="1"/>
</dbReference>
<organism evidence="6 7">
    <name type="scientific">Methylobacterium marchantiae</name>
    <dbReference type="NCBI Taxonomy" id="600331"/>
    <lineage>
        <taxon>Bacteria</taxon>
        <taxon>Pseudomonadati</taxon>
        <taxon>Pseudomonadota</taxon>
        <taxon>Alphaproteobacteria</taxon>
        <taxon>Hyphomicrobiales</taxon>
        <taxon>Methylobacteriaceae</taxon>
        <taxon>Methylobacterium</taxon>
    </lineage>
</organism>
<dbReference type="Gene3D" id="3.20.20.105">
    <property type="entry name" value="Queuine tRNA-ribosyltransferase-like"/>
    <property type="match status" value="1"/>
</dbReference>
<comment type="caution">
    <text evidence="4">Lacks conserved residue(s) required for the propagation of feature annotation.</text>
</comment>
<feature type="binding site" evidence="4">
    <location>
        <position position="224"/>
    </location>
    <ligand>
        <name>substrate</name>
    </ligand>
</feature>
<feature type="binding site" evidence="4">
    <location>
        <position position="154"/>
    </location>
    <ligand>
        <name>substrate</name>
    </ligand>
</feature>
<feature type="domain" description="tRNA-guanine(15) transglycosylase-like" evidence="5">
    <location>
        <begin position="22"/>
        <end position="375"/>
    </location>
</feature>
<gene>
    <name evidence="4 6" type="primary">tgt</name>
    <name evidence="6" type="ORF">ACFQ4G_13330</name>
</gene>
<keyword evidence="2 4" id="KW-0808">Transferase</keyword>
<dbReference type="InterPro" id="IPR004803">
    <property type="entry name" value="TGT"/>
</dbReference>
<dbReference type="NCBIfam" id="TIGR00430">
    <property type="entry name" value="Q_tRNA_tgt"/>
    <property type="match status" value="1"/>
</dbReference>
<dbReference type="SUPFAM" id="SSF51713">
    <property type="entry name" value="tRNA-guanine transglycosylase"/>
    <property type="match status" value="1"/>
</dbReference>
<dbReference type="RefSeq" id="WP_379040382.1">
    <property type="nucleotide sequence ID" value="NZ_JBHTND010000017.1"/>
</dbReference>
<feature type="active site" description="Nucleophile" evidence="4">
    <location>
        <position position="274"/>
    </location>
</feature>
<dbReference type="InterPro" id="IPR036511">
    <property type="entry name" value="TGT-like_sf"/>
</dbReference>
<dbReference type="InterPro" id="IPR002616">
    <property type="entry name" value="tRNA_ribo_trans-like"/>
</dbReference>
<comment type="function">
    <text evidence="4">Catalyzes the base-exchange of a guanine (G) residue with the queuine precursor 7-aminomethyl-7-deazaguanine (PreQ1) at position 34 (anticodon wobble position) in tRNAs with GU(N) anticodons (tRNA-Asp, -Asn, -His and -Tyr). Catalysis occurs through a double-displacement mechanism. The nucleophile active site attacks the C1' of nucleotide 34 to detach the guanine base from the RNA, forming a covalent enzyme-RNA intermediate. The proton acceptor active site deprotonates the incoming PreQ1, allowing a nucleophilic attack on the C1' of the ribose to form the product. After dissociation, two additional enzymatic reactions on the tRNA convert PreQ1 to queuine (Q), resulting in the hypermodified nucleoside queuosine (7-(((4,5-cis-dihydroxy-2-cyclopenten-1-yl)amino)methyl)-7-deazaguanosine).</text>
</comment>
<feature type="binding site" evidence="4">
    <location>
        <begin position="100"/>
        <end position="104"/>
    </location>
    <ligand>
        <name>substrate</name>
    </ligand>
</feature>
<keyword evidence="4" id="KW-0671">Queuosine biosynthesis</keyword>
<evidence type="ECO:0000313" key="7">
    <source>
        <dbReference type="Proteomes" id="UP001597176"/>
    </source>
</evidence>
<keyword evidence="3 4" id="KW-0819">tRNA processing</keyword>
<evidence type="ECO:0000256" key="4">
    <source>
        <dbReference type="HAMAP-Rule" id="MF_00168"/>
    </source>
</evidence>
<dbReference type="EMBL" id="JBHTND010000017">
    <property type="protein sequence ID" value="MFD1302552.1"/>
    <property type="molecule type" value="Genomic_DNA"/>
</dbReference>
<feature type="region of interest" description="RNA binding" evidence="4">
    <location>
        <begin position="255"/>
        <end position="261"/>
    </location>
</feature>
<dbReference type="PANTHER" id="PTHR46499:SF1">
    <property type="entry name" value="QUEUINE TRNA-RIBOSYLTRANSFERASE"/>
    <property type="match status" value="1"/>
</dbReference>
<proteinExistence type="inferred from homology"/>
<comment type="caution">
    <text evidence="6">The sequence shown here is derived from an EMBL/GenBank/DDBJ whole genome shotgun (WGS) entry which is preliminary data.</text>
</comment>
<dbReference type="NCBIfam" id="TIGR00449">
    <property type="entry name" value="tgt_general"/>
    <property type="match status" value="1"/>
</dbReference>
<keyword evidence="1 4" id="KW-0328">Glycosyltransferase</keyword>
<evidence type="ECO:0000256" key="3">
    <source>
        <dbReference type="ARBA" id="ARBA00022694"/>
    </source>
</evidence>
<sequence length="395" mass="43573">MSDSRSTSSPDFTFRIDATDGQARTGAISMPRGTIRTPAFMPVGTAATVKAMYPGQVRDLGADVVLGNTYHLMLRPGPERMERLGGLHHFMNWPHPILTDSGGFQVMSLSALRKLDEQGVTFRSHVDGSAHHMSPERSIEIQGLLGSDIQMQLDECVRLPAERGAIESAMRLSLRWAERCRIRFGEQPGKAMFGIVQGGDLPDLRVESARALADLDLKGYAIGGLAVGEPQEVMLRMIETVEPHLPSTKPRYLMGVGTPDDLMRSVMRGIDMFDCVMPTRAGRHGLAYTRHGRINLRNARHGEDTSPLDETSSCPAARDYSRAYLHHLVRTDEILGMMLLTWNNLSYYQDLMAGMRAAIAAGRLADFCGETREAWARAESTRAAAARGIAFEDLM</sequence>
<dbReference type="Proteomes" id="UP001597176">
    <property type="component" value="Unassembled WGS sequence"/>
</dbReference>
<dbReference type="EC" id="2.4.2.29" evidence="4"/>
<keyword evidence="7" id="KW-1185">Reference proteome</keyword>
<feature type="binding site" evidence="4">
    <location>
        <position position="197"/>
    </location>
    <ligand>
        <name>substrate</name>
    </ligand>
</feature>
<accession>A0ABW3WYZ7</accession>
<comment type="catalytic activity">
    <reaction evidence="4">
        <text>7-aminomethyl-7-carbaguanine + guanosine(34) in tRNA = 7-aminomethyl-7-carbaguanosine(34) in tRNA + guanine</text>
        <dbReference type="Rhea" id="RHEA:24104"/>
        <dbReference type="Rhea" id="RHEA-COMP:10341"/>
        <dbReference type="Rhea" id="RHEA-COMP:10342"/>
        <dbReference type="ChEBI" id="CHEBI:16235"/>
        <dbReference type="ChEBI" id="CHEBI:58703"/>
        <dbReference type="ChEBI" id="CHEBI:74269"/>
        <dbReference type="ChEBI" id="CHEBI:82833"/>
        <dbReference type="EC" id="2.4.2.29"/>
    </reaction>
</comment>
<evidence type="ECO:0000256" key="2">
    <source>
        <dbReference type="ARBA" id="ARBA00022679"/>
    </source>
</evidence>
<dbReference type="GO" id="GO:0016757">
    <property type="term" value="F:glycosyltransferase activity"/>
    <property type="evidence" value="ECO:0007669"/>
    <property type="project" value="UniProtKB-KW"/>
</dbReference>
<dbReference type="Pfam" id="PF01702">
    <property type="entry name" value="TGT"/>
    <property type="match status" value="1"/>
</dbReference>
<feature type="region of interest" description="RNA binding; important for wobble base 34 recognition" evidence="4">
    <location>
        <begin position="279"/>
        <end position="283"/>
    </location>
</feature>
<evidence type="ECO:0000259" key="5">
    <source>
        <dbReference type="Pfam" id="PF01702"/>
    </source>
</evidence>
<reference evidence="7" key="1">
    <citation type="journal article" date="2019" name="Int. J. Syst. Evol. Microbiol.">
        <title>The Global Catalogue of Microorganisms (GCM) 10K type strain sequencing project: providing services to taxonomists for standard genome sequencing and annotation.</title>
        <authorList>
            <consortium name="The Broad Institute Genomics Platform"/>
            <consortium name="The Broad Institute Genome Sequencing Center for Infectious Disease"/>
            <person name="Wu L."/>
            <person name="Ma J."/>
        </authorList>
    </citation>
    <scope>NUCLEOTIDE SEQUENCE [LARGE SCALE GENOMIC DNA]</scope>
    <source>
        <strain evidence="7">CCUG 56108</strain>
    </source>
</reference>
<evidence type="ECO:0000313" key="6">
    <source>
        <dbReference type="EMBL" id="MFD1302552.1"/>
    </source>
</evidence>
<evidence type="ECO:0000256" key="1">
    <source>
        <dbReference type="ARBA" id="ARBA00022676"/>
    </source>
</evidence>
<name>A0ABW3WYZ7_9HYPH</name>
<comment type="similarity">
    <text evidence="4">Belongs to the queuine tRNA-ribosyltransferase family.</text>
</comment>
<protein>
    <recommendedName>
        <fullName evidence="4">Queuine tRNA-ribosyltransferase</fullName>
        <ecNumber evidence="4">2.4.2.29</ecNumber>
    </recommendedName>
    <alternativeName>
        <fullName evidence="4">Guanine insertion enzyme</fullName>
    </alternativeName>
    <alternativeName>
        <fullName evidence="4">tRNA-guanine transglycosylase</fullName>
    </alternativeName>
</protein>
<dbReference type="InterPro" id="IPR050076">
    <property type="entry name" value="ArchSynthase1/Queuine_TRR"/>
</dbReference>
<feature type="active site" description="Proton acceptor" evidence="4">
    <location>
        <position position="100"/>
    </location>
</feature>
<comment type="pathway">
    <text evidence="4">tRNA modification; tRNA-queuosine biosynthesis.</text>
</comment>
<comment type="subunit">
    <text evidence="4">Homodimer. Within each dimer, one monomer is responsible for RNA recognition and catalysis, while the other monomer binds to the replacement base PreQ1.</text>
</comment>
<dbReference type="PANTHER" id="PTHR46499">
    <property type="entry name" value="QUEUINE TRNA-RIBOSYLTRANSFERASE"/>
    <property type="match status" value="1"/>
</dbReference>